<dbReference type="Proteomes" id="UP000523139">
    <property type="component" value="Unassembled WGS sequence"/>
</dbReference>
<evidence type="ECO:0000313" key="3">
    <source>
        <dbReference type="Proteomes" id="UP000523139"/>
    </source>
</evidence>
<dbReference type="Gene3D" id="3.40.50.300">
    <property type="entry name" value="P-loop containing nucleotide triphosphate hydrolases"/>
    <property type="match status" value="1"/>
</dbReference>
<sequence>MFPLTTQPALEYLKADRAIRQPLVLPRRIGFISAEARSGCSRTAGLIAACLAHRRQGRILAVNAAASPEPAQGRRSMIWHAGLQSGTVSDSDLRRVRRNATAAEEACAGLVQTPNGLYCHDLTALSDFSPQSWWTNVAPTSRFFDLVLTDWGHRVETAVESLIDSSHIICVATRLDMAALRRAQRLVHQIQTSTSAPVKLVISDLDGNASTGLRMAMGSIEVPRHLFGYEPERRRARLLRGKLPLATRTAVAHLAADTVSTLAQAEKQAVQGPSAQSSGPENTTTERTRTGAEA</sequence>
<feature type="region of interest" description="Disordered" evidence="1">
    <location>
        <begin position="265"/>
        <end position="294"/>
    </location>
</feature>
<dbReference type="AlphaFoldDB" id="A0A7X8TL36"/>
<feature type="compositionally biased region" description="Polar residues" evidence="1">
    <location>
        <begin position="271"/>
        <end position="282"/>
    </location>
</feature>
<reference evidence="2 3" key="1">
    <citation type="submission" date="2020-04" db="EMBL/GenBank/DDBJ databases">
        <title>Nesterenkonia sp. nov., isolated from marine sediment.</title>
        <authorList>
            <person name="Zhang G."/>
        </authorList>
    </citation>
    <scope>NUCLEOTIDE SEQUENCE [LARGE SCALE GENOMIC DNA]</scope>
    <source>
        <strain evidence="2 3">MY13</strain>
    </source>
</reference>
<dbReference type="RefSeq" id="WP_168887467.1">
    <property type="nucleotide sequence ID" value="NZ_JABAHY010000006.1"/>
</dbReference>
<gene>
    <name evidence="2" type="ORF">HGQ17_08250</name>
</gene>
<dbReference type="InterPro" id="IPR027417">
    <property type="entry name" value="P-loop_NTPase"/>
</dbReference>
<name>A0A7X8TL36_9MICC</name>
<keyword evidence="3" id="KW-1185">Reference proteome</keyword>
<protein>
    <recommendedName>
        <fullName evidence="4">CpsD/CapB family tyrosine-protein kinase</fullName>
    </recommendedName>
</protein>
<feature type="compositionally biased region" description="Basic and acidic residues" evidence="1">
    <location>
        <begin position="284"/>
        <end position="294"/>
    </location>
</feature>
<organism evidence="2 3">
    <name type="scientific">Nesterenkonia sedimenti</name>
    <dbReference type="NCBI Taxonomy" id="1463632"/>
    <lineage>
        <taxon>Bacteria</taxon>
        <taxon>Bacillati</taxon>
        <taxon>Actinomycetota</taxon>
        <taxon>Actinomycetes</taxon>
        <taxon>Micrococcales</taxon>
        <taxon>Micrococcaceae</taxon>
        <taxon>Nesterenkonia</taxon>
    </lineage>
</organism>
<evidence type="ECO:0008006" key="4">
    <source>
        <dbReference type="Google" id="ProtNLM"/>
    </source>
</evidence>
<accession>A0A7X8TL36</accession>
<comment type="caution">
    <text evidence="2">The sequence shown here is derived from an EMBL/GenBank/DDBJ whole genome shotgun (WGS) entry which is preliminary data.</text>
</comment>
<dbReference type="SUPFAM" id="SSF52540">
    <property type="entry name" value="P-loop containing nucleoside triphosphate hydrolases"/>
    <property type="match status" value="1"/>
</dbReference>
<dbReference type="EMBL" id="JABAHY010000006">
    <property type="protein sequence ID" value="NLS09988.1"/>
    <property type="molecule type" value="Genomic_DNA"/>
</dbReference>
<evidence type="ECO:0000256" key="1">
    <source>
        <dbReference type="SAM" id="MobiDB-lite"/>
    </source>
</evidence>
<evidence type="ECO:0000313" key="2">
    <source>
        <dbReference type="EMBL" id="NLS09988.1"/>
    </source>
</evidence>
<proteinExistence type="predicted"/>